<protein>
    <recommendedName>
        <fullName evidence="10">Fibronectin type-III domain-containing protein</fullName>
    </recommendedName>
</protein>
<dbReference type="PANTHER" id="PTHR23037">
    <property type="entry name" value="CYTOKINE RECEPTOR"/>
    <property type="match status" value="1"/>
</dbReference>
<comment type="subcellular location">
    <subcellularLocation>
        <location evidence="1">Membrane</location>
        <topology evidence="1">Single-pass type I membrane protein</topology>
    </subcellularLocation>
</comment>
<evidence type="ECO:0000313" key="12">
    <source>
        <dbReference type="Proteomes" id="UP000694620"/>
    </source>
</evidence>
<accession>A0A8C4XF63</accession>
<evidence type="ECO:0000256" key="1">
    <source>
        <dbReference type="ARBA" id="ARBA00004479"/>
    </source>
</evidence>
<feature type="domain" description="Fibronectin type-III" evidence="10">
    <location>
        <begin position="1"/>
        <end position="77"/>
    </location>
</feature>
<proteinExistence type="predicted"/>
<keyword evidence="8" id="KW-0325">Glycoprotein</keyword>
<dbReference type="SUPFAM" id="SSF49265">
    <property type="entry name" value="Fibronectin type III"/>
    <property type="match status" value="1"/>
</dbReference>
<dbReference type="CDD" id="cd00063">
    <property type="entry name" value="FN3"/>
    <property type="match status" value="1"/>
</dbReference>
<evidence type="ECO:0000256" key="6">
    <source>
        <dbReference type="ARBA" id="ARBA00023157"/>
    </source>
</evidence>
<reference evidence="11" key="2">
    <citation type="submission" date="2025-08" db="UniProtKB">
        <authorList>
            <consortium name="Ensembl"/>
        </authorList>
    </citation>
    <scope>IDENTIFICATION</scope>
</reference>
<dbReference type="Proteomes" id="UP000694620">
    <property type="component" value="Chromosome 12"/>
</dbReference>
<reference evidence="11" key="3">
    <citation type="submission" date="2025-09" db="UniProtKB">
        <authorList>
            <consortium name="Ensembl"/>
        </authorList>
    </citation>
    <scope>IDENTIFICATION</scope>
</reference>
<dbReference type="InterPro" id="IPR003961">
    <property type="entry name" value="FN3_dom"/>
</dbReference>
<dbReference type="GO" id="GO:0016064">
    <property type="term" value="P:immunoglobulin mediated immune response"/>
    <property type="evidence" value="ECO:0007669"/>
    <property type="project" value="TreeGrafter"/>
</dbReference>
<dbReference type="PROSITE" id="PS50853">
    <property type="entry name" value="FN3"/>
    <property type="match status" value="1"/>
</dbReference>
<dbReference type="GO" id="GO:0004896">
    <property type="term" value="F:cytokine receptor activity"/>
    <property type="evidence" value="ECO:0007669"/>
    <property type="project" value="TreeGrafter"/>
</dbReference>
<keyword evidence="2 9" id="KW-0812">Transmembrane</keyword>
<dbReference type="GeneTree" id="ENSGT00510000049239"/>
<sequence length="395" mass="44594">MNRSLVSHHFKTLIYELQYKTKSDSWERSKQIQDMTSMKLNPKEFVVGQLYEFRVRVKTSNYPSSWSNWSQVYEWKSKVGRLDQAVNNESTFNLVLFSIFAGTGFVFILVFVGVRSQSFCHLKVPDPSKYFDPLHSLHGGNFQKWLSPMFAPESFRIDKTEAISPVEVFVKDTASLFKASSFLKLGDRWENSHQSSSGFSNMGYFFSKYPSSYEIDSCPVYFSYEPTKHENTLLDKKENHDDSQERCEERMCESPTGHGPLTPHLDPDSGFGPEEGSMFSGDLSFWNGGSLQSTSQPCGEVLHNSRDQPEMQKPFLTPTHTSSPHFLANGSDPSQPLGIPVFFPEGMNLSSINGCLSKLPDDLFLCKSASLAIAPAADGYLSVKDVQNRYCNKSI</sequence>
<evidence type="ECO:0000256" key="8">
    <source>
        <dbReference type="ARBA" id="ARBA00023180"/>
    </source>
</evidence>
<evidence type="ECO:0000256" key="4">
    <source>
        <dbReference type="ARBA" id="ARBA00022989"/>
    </source>
</evidence>
<dbReference type="Ensembl" id="ENSECRT00000026971.1">
    <property type="protein sequence ID" value="ENSECRP00000026418.1"/>
    <property type="gene ID" value="ENSECRG00000017855.1"/>
</dbReference>
<dbReference type="InterPro" id="IPR036116">
    <property type="entry name" value="FN3_sf"/>
</dbReference>
<feature type="transmembrane region" description="Helical" evidence="9">
    <location>
        <begin position="91"/>
        <end position="114"/>
    </location>
</feature>
<evidence type="ECO:0000256" key="7">
    <source>
        <dbReference type="ARBA" id="ARBA00023170"/>
    </source>
</evidence>
<evidence type="ECO:0000313" key="11">
    <source>
        <dbReference type="Ensembl" id="ENSECRP00000026418.1"/>
    </source>
</evidence>
<keyword evidence="6" id="KW-1015">Disulfide bond</keyword>
<evidence type="ECO:0000256" key="9">
    <source>
        <dbReference type="SAM" id="Phobius"/>
    </source>
</evidence>
<evidence type="ECO:0000259" key="10">
    <source>
        <dbReference type="PROSITE" id="PS50853"/>
    </source>
</evidence>
<dbReference type="InterPro" id="IPR013783">
    <property type="entry name" value="Ig-like_fold"/>
</dbReference>
<organism evidence="11 12">
    <name type="scientific">Erpetoichthys calabaricus</name>
    <name type="common">Rope fish</name>
    <name type="synonym">Calamoichthys calabaricus</name>
    <dbReference type="NCBI Taxonomy" id="27687"/>
    <lineage>
        <taxon>Eukaryota</taxon>
        <taxon>Metazoa</taxon>
        <taxon>Chordata</taxon>
        <taxon>Craniata</taxon>
        <taxon>Vertebrata</taxon>
        <taxon>Euteleostomi</taxon>
        <taxon>Actinopterygii</taxon>
        <taxon>Polypteriformes</taxon>
        <taxon>Polypteridae</taxon>
        <taxon>Erpetoichthys</taxon>
    </lineage>
</organism>
<name>A0A8C4XF63_ERPCA</name>
<dbReference type="GO" id="GO:0009897">
    <property type="term" value="C:external side of plasma membrane"/>
    <property type="evidence" value="ECO:0007669"/>
    <property type="project" value="TreeGrafter"/>
</dbReference>
<keyword evidence="7" id="KW-0675">Receptor</keyword>
<keyword evidence="5 9" id="KW-0472">Membrane</keyword>
<reference evidence="11" key="1">
    <citation type="submission" date="2021-06" db="EMBL/GenBank/DDBJ databases">
        <authorList>
            <consortium name="Wellcome Sanger Institute Data Sharing"/>
        </authorList>
    </citation>
    <scope>NUCLEOTIDE SEQUENCE [LARGE SCALE GENOMIC DNA]</scope>
</reference>
<evidence type="ECO:0000256" key="5">
    <source>
        <dbReference type="ARBA" id="ARBA00023136"/>
    </source>
</evidence>
<dbReference type="AlphaFoldDB" id="A0A8C4XF63"/>
<keyword evidence="12" id="KW-1185">Reference proteome</keyword>
<dbReference type="Gene3D" id="2.60.40.10">
    <property type="entry name" value="Immunoglobulins"/>
    <property type="match status" value="1"/>
</dbReference>
<dbReference type="PANTHER" id="PTHR23037:SF22">
    <property type="entry name" value="CYTOKINE RECEPTOR COMMON SUBUNIT BETA"/>
    <property type="match status" value="1"/>
</dbReference>
<keyword evidence="3" id="KW-0732">Signal</keyword>
<evidence type="ECO:0000256" key="3">
    <source>
        <dbReference type="ARBA" id="ARBA00022729"/>
    </source>
</evidence>
<keyword evidence="4 9" id="KW-1133">Transmembrane helix</keyword>
<evidence type="ECO:0000256" key="2">
    <source>
        <dbReference type="ARBA" id="ARBA00022692"/>
    </source>
</evidence>